<dbReference type="SUPFAM" id="SSF101898">
    <property type="entry name" value="NHL repeat"/>
    <property type="match status" value="1"/>
</dbReference>
<dbReference type="Gene3D" id="2.80.10.50">
    <property type="match status" value="3"/>
</dbReference>
<evidence type="ECO:0000256" key="1">
    <source>
        <dbReference type="SAM" id="SignalP"/>
    </source>
</evidence>
<dbReference type="Pfam" id="PF17164">
    <property type="entry name" value="DUF5122"/>
    <property type="match status" value="7"/>
</dbReference>
<dbReference type="SUPFAM" id="SSF50969">
    <property type="entry name" value="YVTN repeat-like/Quinoprotein amine dehydrogenase"/>
    <property type="match status" value="1"/>
</dbReference>
<sequence>MLAGRCSQPRLRVLAAALFACALALALVGEAQGAPGELDNSFSGDGKQITDFAGGFDAGGDLAVQRDGKIVVAGGARRSDVPSSENFDFAVARYHVDGSLDDSFSGDGKQTTDFGDHDSGSAVAVQADGKILVAGTSGFDLAVVRYNADGTLDASFGSGGKLTTDFANGVDAGQAIALQADGRIVVAGSSHGDFALARYNADGSLDSSFSGDGKQTTFFNGGGSAVAIQADGKIVIAGHSWQGDGRGYDFAVARYDADGSLDSSFTGDGSQMTDFSGNDDGGGAVAVQGDGRIVVVGAAHGAGFALARYNADGSLDNSFSGDGTQTTSFGGFRDGGAGVALQADGRIVVAGSSHDDFALARYHVDGSLDSSFAVDGKQRTDVGGHDAGGAVALQADGRIVVAGFSGTFAEGYDFSLARFDGDPAALLPPPALILDPPRGAAPRADEMPAAAAPPAGTARVTAKLQLARATVDRRERVLDVFAPITSLASGRARVELQAAGRRYRFAKPVDARGGRIRFRQRIPAEQARLGTGILTISYPGDADTRPQSVRLRAAARHADLRPARPTIADGRLRAAGTISSRARGAVRVQIEYATGSEAATLQLSAAISNGRWSLNHALPQTVRDDIARRTGTVHAYTLFTGYLPARMRGEMRSFQILGDR</sequence>
<protein>
    <submittedName>
        <fullName evidence="2">FIG005080: Possible exported protein</fullName>
    </submittedName>
</protein>
<organism evidence="2">
    <name type="scientific">uncultured Solirubrobacteraceae bacterium</name>
    <dbReference type="NCBI Taxonomy" id="1162706"/>
    <lineage>
        <taxon>Bacteria</taxon>
        <taxon>Bacillati</taxon>
        <taxon>Actinomycetota</taxon>
        <taxon>Thermoleophilia</taxon>
        <taxon>Solirubrobacterales</taxon>
        <taxon>Solirubrobacteraceae</taxon>
        <taxon>environmental samples</taxon>
    </lineage>
</organism>
<proteinExistence type="predicted"/>
<keyword evidence="1" id="KW-0732">Signal</keyword>
<accession>A0A6J4RRF4</accession>
<evidence type="ECO:0000313" key="2">
    <source>
        <dbReference type="EMBL" id="CAA9479757.1"/>
    </source>
</evidence>
<reference evidence="2" key="1">
    <citation type="submission" date="2020-02" db="EMBL/GenBank/DDBJ databases">
        <authorList>
            <person name="Meier V. D."/>
        </authorList>
    </citation>
    <scope>NUCLEOTIDE SEQUENCE</scope>
    <source>
        <strain evidence="2">AVDCRST_MAG67</strain>
    </source>
</reference>
<dbReference type="InterPro" id="IPR013431">
    <property type="entry name" value="Delta_60_rpt"/>
</dbReference>
<dbReference type="AlphaFoldDB" id="A0A6J4RRF4"/>
<name>A0A6J4RRF4_9ACTN</name>
<feature type="signal peptide" evidence="1">
    <location>
        <begin position="1"/>
        <end position="26"/>
    </location>
</feature>
<dbReference type="EMBL" id="CADCVQ010000039">
    <property type="protein sequence ID" value="CAA9479757.1"/>
    <property type="molecule type" value="Genomic_DNA"/>
</dbReference>
<dbReference type="NCBIfam" id="TIGR02608">
    <property type="entry name" value="delta_60_rpt"/>
    <property type="match status" value="7"/>
</dbReference>
<feature type="chain" id="PRO_5038459171" evidence="1">
    <location>
        <begin position="27"/>
        <end position="660"/>
    </location>
</feature>
<dbReference type="InterPro" id="IPR011044">
    <property type="entry name" value="Quino_amine_DH_bsu"/>
</dbReference>
<gene>
    <name evidence="2" type="ORF">AVDCRST_MAG67-787</name>
</gene>